<dbReference type="Proteomes" id="UP000324222">
    <property type="component" value="Unassembled WGS sequence"/>
</dbReference>
<protein>
    <submittedName>
        <fullName evidence="2">Uncharacterized protein</fullName>
    </submittedName>
</protein>
<organism evidence="2 3">
    <name type="scientific">Portunus trituberculatus</name>
    <name type="common">Swimming crab</name>
    <name type="synonym">Neptunus trituberculatus</name>
    <dbReference type="NCBI Taxonomy" id="210409"/>
    <lineage>
        <taxon>Eukaryota</taxon>
        <taxon>Metazoa</taxon>
        <taxon>Ecdysozoa</taxon>
        <taxon>Arthropoda</taxon>
        <taxon>Crustacea</taxon>
        <taxon>Multicrustacea</taxon>
        <taxon>Malacostraca</taxon>
        <taxon>Eumalacostraca</taxon>
        <taxon>Eucarida</taxon>
        <taxon>Decapoda</taxon>
        <taxon>Pleocyemata</taxon>
        <taxon>Brachyura</taxon>
        <taxon>Eubrachyura</taxon>
        <taxon>Portunoidea</taxon>
        <taxon>Portunidae</taxon>
        <taxon>Portuninae</taxon>
        <taxon>Portunus</taxon>
    </lineage>
</organism>
<comment type="caution">
    <text evidence="2">The sequence shown here is derived from an EMBL/GenBank/DDBJ whole genome shotgun (WGS) entry which is preliminary data.</text>
</comment>
<name>A0A5B7J7F7_PORTR</name>
<dbReference type="AlphaFoldDB" id="A0A5B7J7F7"/>
<feature type="region of interest" description="Disordered" evidence="1">
    <location>
        <begin position="40"/>
        <end position="68"/>
    </location>
</feature>
<gene>
    <name evidence="2" type="ORF">E2C01_083780</name>
</gene>
<proteinExistence type="predicted"/>
<reference evidence="2 3" key="1">
    <citation type="submission" date="2019-05" db="EMBL/GenBank/DDBJ databases">
        <title>Another draft genome of Portunus trituberculatus and its Hox gene families provides insights of decapod evolution.</title>
        <authorList>
            <person name="Jeong J.-H."/>
            <person name="Song I."/>
            <person name="Kim S."/>
            <person name="Choi T."/>
            <person name="Kim D."/>
            <person name="Ryu S."/>
            <person name="Kim W."/>
        </authorList>
    </citation>
    <scope>NUCLEOTIDE SEQUENCE [LARGE SCALE GENOMIC DNA]</scope>
    <source>
        <tissue evidence="2">Muscle</tissue>
    </source>
</reference>
<keyword evidence="3" id="KW-1185">Reference proteome</keyword>
<dbReference type="EMBL" id="VSRR010079178">
    <property type="protein sequence ID" value="MPC88858.1"/>
    <property type="molecule type" value="Genomic_DNA"/>
</dbReference>
<sequence>MQSRQSRGLRGADQRCLSAGETPSLGAARMDAITSSEVANRRPGLTAVPRRRHHRDGSSDGKGTLAGYHCHGETVSRASSPTVRQLDTFRRLSEGVRCLIHGLLREEYLPFVIITHLLFEVQKEQINPFLVPNIKRLPSSTMFSLHTKWK</sequence>
<accession>A0A5B7J7F7</accession>
<evidence type="ECO:0000313" key="3">
    <source>
        <dbReference type="Proteomes" id="UP000324222"/>
    </source>
</evidence>
<evidence type="ECO:0000256" key="1">
    <source>
        <dbReference type="SAM" id="MobiDB-lite"/>
    </source>
</evidence>
<feature type="region of interest" description="Disordered" evidence="1">
    <location>
        <begin position="1"/>
        <end position="23"/>
    </location>
</feature>
<evidence type="ECO:0000313" key="2">
    <source>
        <dbReference type="EMBL" id="MPC88858.1"/>
    </source>
</evidence>